<sequence>MTLHRSAAKLALFSLVAATTVACARAASTTDDPPEGAYIALDGGRVHAVVQGEGPDLVLIHGANGNARDFTFDLVGRMAQDFRVIALDRPGFGHSDAFGGPESPLDQATILRAAVDQLGVERPLVLGHSYGGAVAMAWALQAPDDVAGLTLLAPAVYPWPGELGLWYQLSSSWLGQNLVLPLVAGLAPRAAVERSLEGVFAPNPVPEGYLDHLGFDLTLRASQLSLNARQVDSLKGYVEAMSGGYPALDMPIEIVHGDADTTVGLSFHSERMADTLDNANLTILPGVGHMPHHARPEDVAKAIRRTHARATAN</sequence>
<proteinExistence type="predicted"/>
<accession>A0A3B0M976</accession>
<keyword evidence="4" id="KW-1185">Reference proteome</keyword>
<dbReference type="GO" id="GO:0046464">
    <property type="term" value="P:acylglycerol catabolic process"/>
    <property type="evidence" value="ECO:0007669"/>
    <property type="project" value="TreeGrafter"/>
</dbReference>
<gene>
    <name evidence="3" type="primary">dhmA2</name>
    <name evidence="3" type="ORF">ROE7235_02200</name>
</gene>
<name>A0A3B0M976_9RHOB</name>
<dbReference type="GO" id="GO:0018786">
    <property type="term" value="F:haloalkane dehalogenase activity"/>
    <property type="evidence" value="ECO:0007669"/>
    <property type="project" value="UniProtKB-EC"/>
</dbReference>
<dbReference type="InterPro" id="IPR000073">
    <property type="entry name" value="AB_hydrolase_1"/>
</dbReference>
<dbReference type="PANTHER" id="PTHR43798:SF33">
    <property type="entry name" value="HYDROLASE, PUTATIVE (AFU_ORTHOLOGUE AFUA_2G14860)-RELATED"/>
    <property type="match status" value="1"/>
</dbReference>
<dbReference type="PANTHER" id="PTHR43798">
    <property type="entry name" value="MONOACYLGLYCEROL LIPASE"/>
    <property type="match status" value="1"/>
</dbReference>
<dbReference type="PRINTS" id="PR00412">
    <property type="entry name" value="EPOXHYDRLASE"/>
</dbReference>
<dbReference type="PRINTS" id="PR00111">
    <property type="entry name" value="ABHYDROLASE"/>
</dbReference>
<dbReference type="InterPro" id="IPR029058">
    <property type="entry name" value="AB_hydrolase_fold"/>
</dbReference>
<dbReference type="GO" id="GO:0047372">
    <property type="term" value="F:monoacylglycerol lipase activity"/>
    <property type="evidence" value="ECO:0007669"/>
    <property type="project" value="TreeGrafter"/>
</dbReference>
<feature type="chain" id="PRO_5017441278" evidence="1">
    <location>
        <begin position="27"/>
        <end position="313"/>
    </location>
</feature>
<dbReference type="PROSITE" id="PS51257">
    <property type="entry name" value="PROKAR_LIPOPROTEIN"/>
    <property type="match status" value="1"/>
</dbReference>
<dbReference type="InterPro" id="IPR050266">
    <property type="entry name" value="AB_hydrolase_sf"/>
</dbReference>
<dbReference type="RefSeq" id="WP_121095542.1">
    <property type="nucleotide sequence ID" value="NZ_UIHC01000021.1"/>
</dbReference>
<dbReference type="SUPFAM" id="SSF53474">
    <property type="entry name" value="alpha/beta-Hydrolases"/>
    <property type="match status" value="1"/>
</dbReference>
<dbReference type="EC" id="3.8.1.5" evidence="3"/>
<dbReference type="Pfam" id="PF12697">
    <property type="entry name" value="Abhydrolase_6"/>
    <property type="match status" value="1"/>
</dbReference>
<evidence type="ECO:0000256" key="1">
    <source>
        <dbReference type="SAM" id="SignalP"/>
    </source>
</evidence>
<feature type="signal peptide" evidence="1">
    <location>
        <begin position="1"/>
        <end position="26"/>
    </location>
</feature>
<evidence type="ECO:0000313" key="4">
    <source>
        <dbReference type="Proteomes" id="UP000272908"/>
    </source>
</evidence>
<keyword evidence="1" id="KW-0732">Signal</keyword>
<reference evidence="4" key="1">
    <citation type="submission" date="2018-08" db="EMBL/GenBank/DDBJ databases">
        <authorList>
            <person name="Rodrigo-Torres L."/>
            <person name="Arahal R. D."/>
            <person name="Lucena T."/>
        </authorList>
    </citation>
    <scope>NUCLEOTIDE SEQUENCE [LARGE SCALE GENOMIC DNA]</scope>
    <source>
        <strain evidence="4">CECT 7235</strain>
    </source>
</reference>
<dbReference type="EMBL" id="UIHC01000021">
    <property type="protein sequence ID" value="SUZ32442.1"/>
    <property type="molecule type" value="Genomic_DNA"/>
</dbReference>
<dbReference type="Gene3D" id="3.40.50.1820">
    <property type="entry name" value="alpha/beta hydrolase"/>
    <property type="match status" value="1"/>
</dbReference>
<dbReference type="InterPro" id="IPR000639">
    <property type="entry name" value="Epox_hydrolase-like"/>
</dbReference>
<dbReference type="GO" id="GO:0016020">
    <property type="term" value="C:membrane"/>
    <property type="evidence" value="ECO:0007669"/>
    <property type="project" value="TreeGrafter"/>
</dbReference>
<dbReference type="OrthoDB" id="9815441at2"/>
<dbReference type="AlphaFoldDB" id="A0A3B0M976"/>
<evidence type="ECO:0000259" key="2">
    <source>
        <dbReference type="Pfam" id="PF12697"/>
    </source>
</evidence>
<organism evidence="3 4">
    <name type="scientific">Roseinatronobacter ekhonensis</name>
    <dbReference type="NCBI Taxonomy" id="254356"/>
    <lineage>
        <taxon>Bacteria</taxon>
        <taxon>Pseudomonadati</taxon>
        <taxon>Pseudomonadota</taxon>
        <taxon>Alphaproteobacteria</taxon>
        <taxon>Rhodobacterales</taxon>
        <taxon>Paracoccaceae</taxon>
        <taxon>Roseinatronobacter</taxon>
    </lineage>
</organism>
<dbReference type="Proteomes" id="UP000272908">
    <property type="component" value="Unassembled WGS sequence"/>
</dbReference>
<keyword evidence="3" id="KW-0378">Hydrolase</keyword>
<protein>
    <submittedName>
        <fullName evidence="3">Haloalkane dehalogenase 2</fullName>
        <ecNumber evidence="3">3.8.1.5</ecNumber>
    </submittedName>
</protein>
<evidence type="ECO:0000313" key="3">
    <source>
        <dbReference type="EMBL" id="SUZ32442.1"/>
    </source>
</evidence>
<feature type="domain" description="AB hydrolase-1" evidence="2">
    <location>
        <begin position="57"/>
        <end position="302"/>
    </location>
</feature>